<evidence type="ECO:0000313" key="1">
    <source>
        <dbReference type="EMBL" id="TFK73471.1"/>
    </source>
</evidence>
<accession>A0ACD3B742</accession>
<reference evidence="1 2" key="1">
    <citation type="journal article" date="2019" name="Nat. Ecol. Evol.">
        <title>Megaphylogeny resolves global patterns of mushroom evolution.</title>
        <authorList>
            <person name="Varga T."/>
            <person name="Krizsan K."/>
            <person name="Foldi C."/>
            <person name="Dima B."/>
            <person name="Sanchez-Garcia M."/>
            <person name="Sanchez-Ramirez S."/>
            <person name="Szollosi G.J."/>
            <person name="Szarkandi J.G."/>
            <person name="Papp V."/>
            <person name="Albert L."/>
            <person name="Andreopoulos W."/>
            <person name="Angelini C."/>
            <person name="Antonin V."/>
            <person name="Barry K.W."/>
            <person name="Bougher N.L."/>
            <person name="Buchanan P."/>
            <person name="Buyck B."/>
            <person name="Bense V."/>
            <person name="Catcheside P."/>
            <person name="Chovatia M."/>
            <person name="Cooper J."/>
            <person name="Damon W."/>
            <person name="Desjardin D."/>
            <person name="Finy P."/>
            <person name="Geml J."/>
            <person name="Haridas S."/>
            <person name="Hughes K."/>
            <person name="Justo A."/>
            <person name="Karasinski D."/>
            <person name="Kautmanova I."/>
            <person name="Kiss B."/>
            <person name="Kocsube S."/>
            <person name="Kotiranta H."/>
            <person name="LaButti K.M."/>
            <person name="Lechner B.E."/>
            <person name="Liimatainen K."/>
            <person name="Lipzen A."/>
            <person name="Lukacs Z."/>
            <person name="Mihaltcheva S."/>
            <person name="Morgado L.N."/>
            <person name="Niskanen T."/>
            <person name="Noordeloos M.E."/>
            <person name="Ohm R.A."/>
            <person name="Ortiz-Santana B."/>
            <person name="Ovrebo C."/>
            <person name="Racz N."/>
            <person name="Riley R."/>
            <person name="Savchenko A."/>
            <person name="Shiryaev A."/>
            <person name="Soop K."/>
            <person name="Spirin V."/>
            <person name="Szebenyi C."/>
            <person name="Tomsovsky M."/>
            <person name="Tulloss R.E."/>
            <person name="Uehling J."/>
            <person name="Grigoriev I.V."/>
            <person name="Vagvolgyi C."/>
            <person name="Papp T."/>
            <person name="Martin F.M."/>
            <person name="Miettinen O."/>
            <person name="Hibbett D.S."/>
            <person name="Nagy L.G."/>
        </authorList>
    </citation>
    <scope>NUCLEOTIDE SEQUENCE [LARGE SCALE GENOMIC DNA]</scope>
    <source>
        <strain evidence="1 2">NL-1719</strain>
    </source>
</reference>
<keyword evidence="1" id="KW-0378">Hydrolase</keyword>
<organism evidence="1 2">
    <name type="scientific">Pluteus cervinus</name>
    <dbReference type="NCBI Taxonomy" id="181527"/>
    <lineage>
        <taxon>Eukaryota</taxon>
        <taxon>Fungi</taxon>
        <taxon>Dikarya</taxon>
        <taxon>Basidiomycota</taxon>
        <taxon>Agaricomycotina</taxon>
        <taxon>Agaricomycetes</taxon>
        <taxon>Agaricomycetidae</taxon>
        <taxon>Agaricales</taxon>
        <taxon>Pluteineae</taxon>
        <taxon>Pluteaceae</taxon>
        <taxon>Pluteus</taxon>
    </lineage>
</organism>
<evidence type="ECO:0000313" key="2">
    <source>
        <dbReference type="Proteomes" id="UP000308600"/>
    </source>
</evidence>
<dbReference type="Proteomes" id="UP000308600">
    <property type="component" value="Unassembled WGS sequence"/>
</dbReference>
<sequence length="542" mass="59302">MRPSTSLVTLGLIVSPLAVNAGPVQSPRVRLPFDAAQQRAAVQQIFLTSYEAYKTYAWGNDDLTPISKSFANTRNGWGASIVDSLSTMFVMGLDDELEDAIHFASQIDFSRSKTNSTVSIFESTIRYVASLLSTYELTGFKHPQLLAKAKQLGDKLSHGWVNGQAVPFGFLDFSTDTAQHDTSNIAEAGTLSLEFATLSKYTRNATYSNLAVGSAKHVAQLAKPLPGLAAQGIDPKSGKFVGGYVTWGGGSDSYFEYLIKYARLSNTQDPTFVNQWLTAVDSSIKTLAKKSTVGNHLYLADYDSSGTIRHVGSHLACFHGGNWIFGGRLLNNETIVNYGLQLADACWNTYAGTATGIGPEAFGFMSSDGNYTGDGQSAEQATFYNQKGFYIRDGSYDLRPEVLESNFYAWRATGDKKYYNRAVTALQSFLKYLPAGVAYDAREDVNDVHSGTYDHMESFWFAEVLKYLYLTFDDPNRFSLDKYVFNTEAHPFIAPPARRTYGPGVIETPTSGFASDTISGPLPAISPSLQHPNGLNDILGIH</sequence>
<protein>
    <submittedName>
        <fullName evidence="1">Glycoside hydrolase family 47 protein</fullName>
    </submittedName>
</protein>
<proteinExistence type="predicted"/>
<keyword evidence="2" id="KW-1185">Reference proteome</keyword>
<name>A0ACD3B742_9AGAR</name>
<gene>
    <name evidence="1" type="ORF">BDN72DRAFT_834595</name>
</gene>
<dbReference type="EMBL" id="ML208275">
    <property type="protein sequence ID" value="TFK73471.1"/>
    <property type="molecule type" value="Genomic_DNA"/>
</dbReference>